<dbReference type="CDD" id="cd19673">
    <property type="entry name" value="UBR-box_UBR3"/>
    <property type="match status" value="1"/>
</dbReference>
<evidence type="ECO:0000256" key="2">
    <source>
        <dbReference type="ARBA" id="ARBA00022679"/>
    </source>
</evidence>
<comment type="pathway">
    <text evidence="9">Protein modification; protein ubiquitination.</text>
</comment>
<evidence type="ECO:0000256" key="8">
    <source>
        <dbReference type="PROSITE-ProRule" id="PRU00508"/>
    </source>
</evidence>
<evidence type="ECO:0000256" key="1">
    <source>
        <dbReference type="ARBA" id="ARBA00000900"/>
    </source>
</evidence>
<dbReference type="Proteomes" id="UP001497522">
    <property type="component" value="Chromosome 3"/>
</dbReference>
<dbReference type="Pfam" id="PF18995">
    <property type="entry name" value="PRT6_C"/>
    <property type="match status" value="1"/>
</dbReference>
<evidence type="ECO:0000256" key="7">
    <source>
        <dbReference type="ARBA" id="ARBA00046341"/>
    </source>
</evidence>
<keyword evidence="5 9" id="KW-0833">Ubl conjugation pathway</keyword>
<evidence type="ECO:0000256" key="5">
    <source>
        <dbReference type="ARBA" id="ARBA00022786"/>
    </source>
</evidence>
<feature type="domain" description="UBR-type" evidence="11">
    <location>
        <begin position="74"/>
        <end position="145"/>
    </location>
</feature>
<sequence length="1793" mass="205225">MLYLGLACLEYEAEFSISRIVDLLAVEVMSRVPGNVTPCLEFLEKEILEMEQMMCGDFRDFQDLLDNLKSSGHSQCTTVWTKDSVAYRCRTCQVNDASAICERCYHQGDHQWHDFVMYNSDSGGCCDCGDKDAWKEEGFCTTHRLSNQKKGHVPFHLFVPARETVCWALRMLSIWVHKIWEERIKDPKASVEDKIQAAKLYIDWLQKVCSVDALRNLLSVFVTRKFIFDISFDVDTVSPLTKSVQRVAKSPLKILLKTIQSMPEALTEGETTLFLQMLYNGWFKREFTQELMLHYSDMVIDVAQKIHDYGHHAEFIRDCKALDSTLDRVMVQLFNVPKIALIEEQHLLENFISVFKRVLEICLVRGTATVDVKHEAIRQKVYLRPQGDLRLIVSHPHVAVYVLSKRLDVFEMILQVVAYLQWMNPYSKNSLVDFENDDAWTFAIQLEMNTMAVVFQIIARCYSTADTDETVKQMLVSAGNCTVKSLRHYLSKKLVFTSMSLHIPLHRVLSAILSKLVLFTWDDDNEGFLSDLQTDYTEEEVLDLLDLPLCIAAWMVQIRAQEWEDVSEDFYRLELIYRGSFWHDQSWDMDLLLLQFCAVAKEKMEHAIVLRMADRFHLQELVTSPAAHDRMSYFSPSYIQDFLRLILLVVRDRRNTGMNELDALQYNVIQWLCVRDQTYSQLCRALSAIPLDHQKISATLENVAQFHQPQVQEQGYFQLKPELWKEFDPLFAHFYLSELEEAQERAVHVGKLQHYWRVGLPRKAAPPYNRLTNLLHTQACHQLLWNVLNHVTFLVKKEKSATAGETLGVTALQMMEIAVQDRLQFQPPSAAPQPCGFHPNDILVNIKTRPEKFPVDLSTWKPESSSMYDLLQELQSLNNAHRLADYARHIIQLLHSLFPTYFGAEQRHSKVYNPPQRQVQDDIAEDAWQRLKKERQAAILARMSAQQKAFLDQHDDQEDDEDQQGHHDTSPTEGSRSGRLAGDSFERISGSAPALMPDHKGKFAIMESTLTVQECALCRTKCDSSDSPAGSIAFMQRYNMPMQLSNRAHEVKVWEAETFAKCNNTEQLITLIQPQKTVLEVKGCSLDYHPTEHVACCGHQMHQACFVSYHSSLVQRHCLGSSYEGEGIIDLNNGEIWCPICRRLANVLLPVVEVSSLQRMLQVQVGDTKENHTWEQLWDPPANLSTAIDDFAVQTIRVRKRFSTVIEATHMSSCQVLWELLAGNIVHFEVETREETNEVGSSSSAPVQLRNEWGGEPAHLTALQELGKLAMVSNTSNEDRVRHMKSNNIEHLRRKLGLLCENKEQVDVPGSFNLISANVLPKLEEILQGLFPSHKLDNNRVDSKGDMKNQESSEHGRNSSASIGNRLRTDHVALHQIEESQEKAPWRGPAPMPEFAGGRGMPNPNCQPLVGETPPKVLSKHQSFQTSSVKHPSTQHLEGCKYSISNIIDGDLLEVDPFAILTHLLLSAFQGCLSRSQILCMVKFSYILSIIQTLIALSRLEIKTSLEAENVKLVIQSASLPFVRRAALLVQLTTCYELDGMHYDSGRKLMDAAYLEESLELQDIWDVIVISQVGVNKQVAAFKQYQQTSNGLPDIQPCLYKVPKGLYLMKLPLLYQELLWQSSQKNCQSCGKVPDEAALCLICGNYFCCEMEYYYGKSGECSRHADEEYACIGIFLLMRSTEVLLMRGNRACNLPSLYLDQHGEEDYALQRNQKLYLSELRLNKVRWLWLTAGFDFDTRILHTSHIREFFTYFHTPLETHDQSTILAADATYSHEEGMKDQEGQEKQKGPRRL</sequence>
<keyword evidence="2 9" id="KW-0808">Transferase</keyword>
<keyword evidence="3 9" id="KW-0479">Metal-binding</keyword>
<protein>
    <recommendedName>
        <fullName evidence="9">E3 ubiquitin-protein ligase</fullName>
        <ecNumber evidence="9">2.3.2.27</ecNumber>
    </recommendedName>
</protein>
<dbReference type="EMBL" id="OZ023704">
    <property type="protein sequence ID" value="CAK9872657.1"/>
    <property type="molecule type" value="Genomic_DNA"/>
</dbReference>
<keyword evidence="4 9" id="KW-0863">Zinc-finger</keyword>
<gene>
    <name evidence="12" type="ORF">CSSPJE1EN2_LOCUS15227</name>
</gene>
<dbReference type="EC" id="2.3.2.27" evidence="9"/>
<dbReference type="SMART" id="SM00396">
    <property type="entry name" value="ZnF_UBR1"/>
    <property type="match status" value="1"/>
</dbReference>
<feature type="compositionally biased region" description="Basic and acidic residues" evidence="10">
    <location>
        <begin position="1335"/>
        <end position="1357"/>
    </location>
</feature>
<feature type="zinc finger region" description="UBR-type" evidence="8">
    <location>
        <begin position="74"/>
        <end position="145"/>
    </location>
</feature>
<feature type="region of interest" description="Disordered" evidence="10">
    <location>
        <begin position="946"/>
        <end position="984"/>
    </location>
</feature>
<comment type="function">
    <text evidence="9">Ubiquitin ligase protein which is a component of the N-end rule pathway. Recognizes and binds to proteins bearing specific N-terminal residues that are destabilizing according to the N-end rule, leading to their ubiquitination and subsequent degradation.</text>
</comment>
<evidence type="ECO:0000256" key="3">
    <source>
        <dbReference type="ARBA" id="ARBA00022723"/>
    </source>
</evidence>
<dbReference type="InterPro" id="IPR055194">
    <property type="entry name" value="UBR1-like_WH"/>
</dbReference>
<reference evidence="12" key="1">
    <citation type="submission" date="2024-03" db="EMBL/GenBank/DDBJ databases">
        <authorList>
            <consortium name="ELIXIR-Norway"/>
            <consortium name="Elixir Norway"/>
        </authorList>
    </citation>
    <scope>NUCLEOTIDE SEQUENCE</scope>
</reference>
<evidence type="ECO:0000256" key="9">
    <source>
        <dbReference type="RuleBase" id="RU366018"/>
    </source>
</evidence>
<dbReference type="PROSITE" id="PS51157">
    <property type="entry name" value="ZF_UBR"/>
    <property type="match status" value="1"/>
</dbReference>
<evidence type="ECO:0000313" key="13">
    <source>
        <dbReference type="Proteomes" id="UP001497522"/>
    </source>
</evidence>
<dbReference type="InterPro" id="IPR039164">
    <property type="entry name" value="UBR1-like"/>
</dbReference>
<dbReference type="PANTHER" id="PTHR21497">
    <property type="entry name" value="UBIQUITIN LIGASE E3 ALPHA-RELATED"/>
    <property type="match status" value="1"/>
</dbReference>
<evidence type="ECO:0000259" key="11">
    <source>
        <dbReference type="PROSITE" id="PS51157"/>
    </source>
</evidence>
<dbReference type="InterPro" id="IPR042065">
    <property type="entry name" value="E3_ELL-like"/>
</dbReference>
<dbReference type="Gene3D" id="1.10.10.2670">
    <property type="entry name" value="E3 ubiquitin-protein ligase"/>
    <property type="match status" value="1"/>
</dbReference>
<evidence type="ECO:0000313" key="12">
    <source>
        <dbReference type="EMBL" id="CAK9872657.1"/>
    </source>
</evidence>
<name>A0ABP1BBW2_9BRYO</name>
<accession>A0ABP1BBW2</accession>
<evidence type="ECO:0000256" key="10">
    <source>
        <dbReference type="SAM" id="MobiDB-lite"/>
    </source>
</evidence>
<dbReference type="Pfam" id="PF22960">
    <property type="entry name" value="WHD_UBR1"/>
    <property type="match status" value="1"/>
</dbReference>
<dbReference type="Gene3D" id="2.10.110.30">
    <property type="match status" value="1"/>
</dbReference>
<comment type="similarity">
    <text evidence="7 9">Belongs to the E3 ubiquitin-protein ligase UBR1-like family.</text>
</comment>
<dbReference type="InterPro" id="IPR003126">
    <property type="entry name" value="Znf_UBR"/>
</dbReference>
<dbReference type="PANTHER" id="PTHR21497:SF24">
    <property type="entry name" value="E3 UBIQUITIN-PROTEIN LIGASE UBR1"/>
    <property type="match status" value="1"/>
</dbReference>
<proteinExistence type="inferred from homology"/>
<keyword evidence="13" id="KW-1185">Reference proteome</keyword>
<keyword evidence="6 9" id="KW-0862">Zinc</keyword>
<evidence type="ECO:0000256" key="4">
    <source>
        <dbReference type="ARBA" id="ARBA00022771"/>
    </source>
</evidence>
<dbReference type="Pfam" id="PF02207">
    <property type="entry name" value="zf-UBR"/>
    <property type="match status" value="1"/>
</dbReference>
<comment type="catalytic activity">
    <reaction evidence="1 9">
        <text>S-ubiquitinyl-[E2 ubiquitin-conjugating enzyme]-L-cysteine + [acceptor protein]-L-lysine = [E2 ubiquitin-conjugating enzyme]-L-cysteine + N(6)-ubiquitinyl-[acceptor protein]-L-lysine.</text>
        <dbReference type="EC" id="2.3.2.27"/>
    </reaction>
</comment>
<feature type="region of interest" description="Disordered" evidence="10">
    <location>
        <begin position="1335"/>
        <end position="1366"/>
    </location>
</feature>
<organism evidence="12 13">
    <name type="scientific">Sphagnum jensenii</name>
    <dbReference type="NCBI Taxonomy" id="128206"/>
    <lineage>
        <taxon>Eukaryota</taxon>
        <taxon>Viridiplantae</taxon>
        <taxon>Streptophyta</taxon>
        <taxon>Embryophyta</taxon>
        <taxon>Bryophyta</taxon>
        <taxon>Sphagnophytina</taxon>
        <taxon>Sphagnopsida</taxon>
        <taxon>Sphagnales</taxon>
        <taxon>Sphagnaceae</taxon>
        <taxon>Sphagnum</taxon>
    </lineage>
</organism>
<evidence type="ECO:0000256" key="6">
    <source>
        <dbReference type="ARBA" id="ARBA00022833"/>
    </source>
</evidence>
<dbReference type="InterPro" id="IPR044046">
    <property type="entry name" value="E3_ligase_UBR-like_C"/>
</dbReference>